<feature type="compositionally biased region" description="Acidic residues" evidence="3">
    <location>
        <begin position="484"/>
        <end position="493"/>
    </location>
</feature>
<feature type="domain" description="Amine oxidase" evidence="4">
    <location>
        <begin position="511"/>
        <end position="544"/>
    </location>
</feature>
<evidence type="ECO:0000256" key="3">
    <source>
        <dbReference type="SAM" id="MobiDB-lite"/>
    </source>
</evidence>
<keyword evidence="6" id="KW-1185">Reference proteome</keyword>
<comment type="caution">
    <text evidence="5">The sequence shown here is derived from an EMBL/GenBank/DDBJ whole genome shotgun (WGS) entry which is preliminary data.</text>
</comment>
<dbReference type="InterPro" id="IPR036188">
    <property type="entry name" value="FAD/NAD-bd_sf"/>
</dbReference>
<dbReference type="GO" id="GO:0016491">
    <property type="term" value="F:oxidoreductase activity"/>
    <property type="evidence" value="ECO:0007669"/>
    <property type="project" value="UniProtKB-KW"/>
</dbReference>
<comment type="similarity">
    <text evidence="1">Belongs to the flavin monoamine oxidase family.</text>
</comment>
<evidence type="ECO:0000256" key="2">
    <source>
        <dbReference type="ARBA" id="ARBA00023002"/>
    </source>
</evidence>
<feature type="domain" description="Amine oxidase" evidence="4">
    <location>
        <begin position="15"/>
        <end position="458"/>
    </location>
</feature>
<reference evidence="5" key="1">
    <citation type="submission" date="2021-11" db="EMBL/GenBank/DDBJ databases">
        <authorList>
            <person name="Herlambang A."/>
            <person name="Guo Y."/>
            <person name="Takashima Y."/>
            <person name="Nishizawa T."/>
        </authorList>
    </citation>
    <scope>NUCLEOTIDE SEQUENCE</scope>
    <source>
        <strain evidence="5">E1425</strain>
    </source>
</reference>
<name>A0A9P3LRG6_9FUNG</name>
<dbReference type="SUPFAM" id="SSF51905">
    <property type="entry name" value="FAD/NAD(P)-binding domain"/>
    <property type="match status" value="1"/>
</dbReference>
<protein>
    <recommendedName>
        <fullName evidence="4">Amine oxidase domain-containing protein</fullName>
    </recommendedName>
</protein>
<dbReference type="Pfam" id="PF01593">
    <property type="entry name" value="Amino_oxidase"/>
    <property type="match status" value="2"/>
</dbReference>
<organism evidence="5 6">
    <name type="scientific">Entomortierella parvispora</name>
    <dbReference type="NCBI Taxonomy" id="205924"/>
    <lineage>
        <taxon>Eukaryota</taxon>
        <taxon>Fungi</taxon>
        <taxon>Fungi incertae sedis</taxon>
        <taxon>Mucoromycota</taxon>
        <taxon>Mortierellomycotina</taxon>
        <taxon>Mortierellomycetes</taxon>
        <taxon>Mortierellales</taxon>
        <taxon>Mortierellaceae</taxon>
        <taxon>Entomortierella</taxon>
    </lineage>
</organism>
<dbReference type="InterPro" id="IPR002937">
    <property type="entry name" value="Amino_oxidase"/>
</dbReference>
<dbReference type="SUPFAM" id="SSF54373">
    <property type="entry name" value="FAD-linked reductases, C-terminal domain"/>
    <property type="match status" value="1"/>
</dbReference>
<dbReference type="Gene3D" id="3.50.50.60">
    <property type="entry name" value="FAD/NAD(P)-binding domain"/>
    <property type="match status" value="2"/>
</dbReference>
<dbReference type="GO" id="GO:0006338">
    <property type="term" value="P:chromatin remodeling"/>
    <property type="evidence" value="ECO:0007669"/>
    <property type="project" value="TreeGrafter"/>
</dbReference>
<dbReference type="AlphaFoldDB" id="A0A9P3LRG6"/>
<dbReference type="EMBL" id="BQFW01000001">
    <property type="protein sequence ID" value="GJJ68021.1"/>
    <property type="molecule type" value="Genomic_DNA"/>
</dbReference>
<dbReference type="InterPro" id="IPR050281">
    <property type="entry name" value="Flavin_monoamine_oxidase"/>
</dbReference>
<evidence type="ECO:0000313" key="6">
    <source>
        <dbReference type="Proteomes" id="UP000827284"/>
    </source>
</evidence>
<evidence type="ECO:0000313" key="5">
    <source>
        <dbReference type="EMBL" id="GJJ68021.1"/>
    </source>
</evidence>
<gene>
    <name evidence="5" type="ORF">EMPS_00367</name>
</gene>
<sequence>MTIQKRNVIIIGGGIAGLGAAQELAKDPDTHVTLLEARDRLGGRIVTHRNLITPSKSQQLPLSSKAASIAFDFGASWIHGVDPSNPLVALAEAGHVEYVHTDSDVMFLQPGQAPLSEEDSNHYWEVVWKIFDEAQEYAAKHRDSIPEDLSFKQWLKEYLDKRVDLDEEMKRVVVPGLSMYWADENAIPLDKVAMKYMDAEKIFEGDHSLVTNGYDRVIKALTQGLKGVQVLLEHVVEKIEYNDSNVKVTTSQGHFTADSVLVTLPLGVLKAQSVVFSPALPASKQHAIEKLGFGTMYKIILFFPTCFWPDDKHFINFLPSAHTAQVDPELVSYFELNARQVKALTTYMADMANYSSLMPVCQEPILIGYATNRAAELMERLSDEEARMVYLCQLAHYFRDVLVAEDMKNRQEKERIRKEFWPKVSFMSAWNQDRFAYGSYTSIPVGASPEDLGSFETPVGARTYDQLTGGDDDDFEHDPQEQEQGQEQEDADNVEQNSKGGNTVAVDDPENGRLFFAGEHTSVHHFASVHGALLTGRREAAKILGQQWAYTLEQPSKSSRHYN</sequence>
<accession>A0A9P3LRG6</accession>
<dbReference type="Gene3D" id="3.90.660.10">
    <property type="match status" value="1"/>
</dbReference>
<dbReference type="GO" id="GO:0050660">
    <property type="term" value="F:flavin adenine dinucleotide binding"/>
    <property type="evidence" value="ECO:0007669"/>
    <property type="project" value="TreeGrafter"/>
</dbReference>
<proteinExistence type="inferred from homology"/>
<dbReference type="OrthoDB" id="5046242at2759"/>
<keyword evidence="2" id="KW-0560">Oxidoreductase</keyword>
<dbReference type="PANTHER" id="PTHR10742:SF386">
    <property type="entry name" value="LYSINE-SPECIFIC HISTONE DEMETHYLASE 1A"/>
    <property type="match status" value="1"/>
</dbReference>
<feature type="region of interest" description="Disordered" evidence="3">
    <location>
        <begin position="448"/>
        <end position="509"/>
    </location>
</feature>
<reference evidence="5" key="2">
    <citation type="journal article" date="2022" name="Microbiol. Resour. Announc.">
        <title>Whole-Genome Sequence of Entomortierella parvispora E1425, a Mucoromycotan Fungus Associated with Burkholderiaceae-Related Endosymbiotic Bacteria.</title>
        <authorList>
            <person name="Herlambang A."/>
            <person name="Guo Y."/>
            <person name="Takashima Y."/>
            <person name="Narisawa K."/>
            <person name="Ohta H."/>
            <person name="Nishizawa T."/>
        </authorList>
    </citation>
    <scope>NUCLEOTIDE SEQUENCE</scope>
    <source>
        <strain evidence="5">E1425</strain>
    </source>
</reference>
<dbReference type="GO" id="GO:0003682">
    <property type="term" value="F:chromatin binding"/>
    <property type="evidence" value="ECO:0007669"/>
    <property type="project" value="TreeGrafter"/>
</dbReference>
<evidence type="ECO:0000259" key="4">
    <source>
        <dbReference type="Pfam" id="PF01593"/>
    </source>
</evidence>
<evidence type="ECO:0000256" key="1">
    <source>
        <dbReference type="ARBA" id="ARBA00005995"/>
    </source>
</evidence>
<dbReference type="PANTHER" id="PTHR10742">
    <property type="entry name" value="FLAVIN MONOAMINE OXIDASE"/>
    <property type="match status" value="1"/>
</dbReference>
<dbReference type="Proteomes" id="UP000827284">
    <property type="component" value="Unassembled WGS sequence"/>
</dbReference>